<accession>A0A2Z3H7M6</accession>
<feature type="signal peptide" evidence="2">
    <location>
        <begin position="1"/>
        <end position="25"/>
    </location>
</feature>
<name>A0A2Z3H7M6_9BACT</name>
<keyword evidence="2" id="KW-0732">Signal</keyword>
<reference evidence="3 4" key="1">
    <citation type="submission" date="2018-01" db="EMBL/GenBank/DDBJ databases">
        <title>G. obscuriglobus.</title>
        <authorList>
            <person name="Franke J."/>
            <person name="Blomberg W."/>
            <person name="Selmecki A."/>
        </authorList>
    </citation>
    <scope>NUCLEOTIDE SEQUENCE [LARGE SCALE GENOMIC DNA]</scope>
    <source>
        <strain evidence="3 4">DSM 5831</strain>
    </source>
</reference>
<gene>
    <name evidence="3" type="ORF">C1280_35410</name>
</gene>
<keyword evidence="4" id="KW-1185">Reference proteome</keyword>
<dbReference type="Proteomes" id="UP000245802">
    <property type="component" value="Chromosome"/>
</dbReference>
<protein>
    <submittedName>
        <fullName evidence="3">Uncharacterized protein</fullName>
    </submittedName>
</protein>
<proteinExistence type="predicted"/>
<evidence type="ECO:0000313" key="3">
    <source>
        <dbReference type="EMBL" id="AWM41768.1"/>
    </source>
</evidence>
<dbReference type="EMBL" id="CP025958">
    <property type="protein sequence ID" value="AWM41768.1"/>
    <property type="molecule type" value="Genomic_DNA"/>
</dbReference>
<sequence length="135" mass="14938">MRALTFPAILLCGIFLLAAGVPSTAQDKDKKMPNPNVDKNYTEKVTVRIFEAGIRPNGALVAEPVKDVRAFRYEKDGELWFCTKAHPVAVPNPKTEITDEKGNVYVVEKVVNNNDIGHNRSKVKPKAKDATPPRP</sequence>
<dbReference type="KEGG" id="gog:C1280_35410"/>
<feature type="compositionally biased region" description="Basic and acidic residues" evidence="1">
    <location>
        <begin position="126"/>
        <end position="135"/>
    </location>
</feature>
<feature type="region of interest" description="Disordered" evidence="1">
    <location>
        <begin position="115"/>
        <end position="135"/>
    </location>
</feature>
<evidence type="ECO:0000256" key="1">
    <source>
        <dbReference type="SAM" id="MobiDB-lite"/>
    </source>
</evidence>
<evidence type="ECO:0000256" key="2">
    <source>
        <dbReference type="SAM" id="SignalP"/>
    </source>
</evidence>
<evidence type="ECO:0000313" key="4">
    <source>
        <dbReference type="Proteomes" id="UP000245802"/>
    </source>
</evidence>
<dbReference type="AlphaFoldDB" id="A0A2Z3H7M6"/>
<feature type="chain" id="PRO_5016402422" evidence="2">
    <location>
        <begin position="26"/>
        <end position="135"/>
    </location>
</feature>
<organism evidence="3 4">
    <name type="scientific">Gemmata obscuriglobus</name>
    <dbReference type="NCBI Taxonomy" id="114"/>
    <lineage>
        <taxon>Bacteria</taxon>
        <taxon>Pseudomonadati</taxon>
        <taxon>Planctomycetota</taxon>
        <taxon>Planctomycetia</taxon>
        <taxon>Gemmatales</taxon>
        <taxon>Gemmataceae</taxon>
        <taxon>Gemmata</taxon>
    </lineage>
</organism>
<dbReference type="RefSeq" id="WP_010038333.1">
    <property type="nucleotide sequence ID" value="NZ_CP025958.1"/>
</dbReference>